<proteinExistence type="predicted"/>
<evidence type="ECO:0000313" key="2">
    <source>
        <dbReference type="EMBL" id="TRY57186.1"/>
    </source>
</evidence>
<name>A0A553MVH7_9TELE</name>
<dbReference type="Proteomes" id="UP000316079">
    <property type="component" value="Unassembled WGS sequence"/>
</dbReference>
<feature type="compositionally biased region" description="Polar residues" evidence="1">
    <location>
        <begin position="83"/>
        <end position="98"/>
    </location>
</feature>
<evidence type="ECO:0000256" key="1">
    <source>
        <dbReference type="SAM" id="MobiDB-lite"/>
    </source>
</evidence>
<gene>
    <name evidence="2" type="ORF">DNTS_003270</name>
</gene>
<feature type="region of interest" description="Disordered" evidence="1">
    <location>
        <begin position="61"/>
        <end position="123"/>
    </location>
</feature>
<keyword evidence="3" id="KW-1185">Reference proteome</keyword>
<sequence length="244" mass="25864">MRCFVIQDVLYIWRALREDEDLKPEARTGLSSAGAEREEDPAARAAPPVFRLPVQEVAARGSSASVVPADTSTAGPDLVPLNLRSTGSRPLISRSSGSRPGHASPTERSVRNTAETEQSGGSLSLSVSLSLSLSKLDEHGSNHDEGSATLRLMKELIGLLTLRSHLGLGAALPVADVLGDDPLHLLSELGILGQLSHTSDTFEIEAQMLSAVFATGAWETATNHRIGAGLPALWIITMGFGQWN</sequence>
<evidence type="ECO:0000313" key="3">
    <source>
        <dbReference type="Proteomes" id="UP000316079"/>
    </source>
</evidence>
<comment type="caution">
    <text evidence="2">The sequence shown here is derived from an EMBL/GenBank/DDBJ whole genome shotgun (WGS) entry which is preliminary data.</text>
</comment>
<feature type="region of interest" description="Disordered" evidence="1">
    <location>
        <begin position="24"/>
        <end position="49"/>
    </location>
</feature>
<organism evidence="2 3">
    <name type="scientific">Danionella cerebrum</name>
    <dbReference type="NCBI Taxonomy" id="2873325"/>
    <lineage>
        <taxon>Eukaryota</taxon>
        <taxon>Metazoa</taxon>
        <taxon>Chordata</taxon>
        <taxon>Craniata</taxon>
        <taxon>Vertebrata</taxon>
        <taxon>Euteleostomi</taxon>
        <taxon>Actinopterygii</taxon>
        <taxon>Neopterygii</taxon>
        <taxon>Teleostei</taxon>
        <taxon>Ostariophysi</taxon>
        <taxon>Cypriniformes</taxon>
        <taxon>Danionidae</taxon>
        <taxon>Danioninae</taxon>
        <taxon>Danionella</taxon>
    </lineage>
</organism>
<reference evidence="2 3" key="1">
    <citation type="journal article" date="2019" name="Sci. Data">
        <title>Hybrid genome assembly and annotation of Danionella translucida.</title>
        <authorList>
            <person name="Kadobianskyi M."/>
            <person name="Schulze L."/>
            <person name="Schuelke M."/>
            <person name="Judkewitz B."/>
        </authorList>
    </citation>
    <scope>NUCLEOTIDE SEQUENCE [LARGE SCALE GENOMIC DNA]</scope>
    <source>
        <strain evidence="2 3">Bolton</strain>
    </source>
</reference>
<dbReference type="EMBL" id="SRMA01027244">
    <property type="protein sequence ID" value="TRY57186.1"/>
    <property type="molecule type" value="Genomic_DNA"/>
</dbReference>
<feature type="compositionally biased region" description="Polar residues" evidence="1">
    <location>
        <begin position="62"/>
        <end position="74"/>
    </location>
</feature>
<protein>
    <submittedName>
        <fullName evidence="2">Uncharacterized protein</fullName>
    </submittedName>
</protein>
<accession>A0A553MVH7</accession>
<dbReference type="AlphaFoldDB" id="A0A553MVH7"/>